<gene>
    <name evidence="2" type="ORF">PAL_GLEAN10011179</name>
</gene>
<accession>L5KPF3</accession>
<proteinExistence type="predicted"/>
<evidence type="ECO:0000313" key="3">
    <source>
        <dbReference type="Proteomes" id="UP000010552"/>
    </source>
</evidence>
<protein>
    <submittedName>
        <fullName evidence="2">Mucin-5AC</fullName>
    </submittedName>
</protein>
<feature type="compositionally biased region" description="Low complexity" evidence="1">
    <location>
        <begin position="45"/>
        <end position="71"/>
    </location>
</feature>
<feature type="region of interest" description="Disordered" evidence="1">
    <location>
        <begin position="45"/>
        <end position="74"/>
    </location>
</feature>
<dbReference type="Proteomes" id="UP000010552">
    <property type="component" value="Unassembled WGS sequence"/>
</dbReference>
<sequence length="131" mass="13504">MAPLTPVLRSAGSVIYQQTDLAGHCYYAVCSLDCHVVRRTDHACPTGSPAPATATSPPVSSPSTSVHVTKTGCPNAVPPRTVTASVPLSLGAREAVRGPLRPAEQAVASSGPLSGLCRLNTGRGWKRVFAT</sequence>
<reference evidence="3" key="1">
    <citation type="journal article" date="2013" name="Science">
        <title>Comparative analysis of bat genomes provides insight into the evolution of flight and immunity.</title>
        <authorList>
            <person name="Zhang G."/>
            <person name="Cowled C."/>
            <person name="Shi Z."/>
            <person name="Huang Z."/>
            <person name="Bishop-Lilly K.A."/>
            <person name="Fang X."/>
            <person name="Wynne J.W."/>
            <person name="Xiong Z."/>
            <person name="Baker M.L."/>
            <person name="Zhao W."/>
            <person name="Tachedjian M."/>
            <person name="Zhu Y."/>
            <person name="Zhou P."/>
            <person name="Jiang X."/>
            <person name="Ng J."/>
            <person name="Yang L."/>
            <person name="Wu L."/>
            <person name="Xiao J."/>
            <person name="Feng Y."/>
            <person name="Chen Y."/>
            <person name="Sun X."/>
            <person name="Zhang Y."/>
            <person name="Marsh G.A."/>
            <person name="Crameri G."/>
            <person name="Broder C.C."/>
            <person name="Frey K.G."/>
            <person name="Wang L.F."/>
            <person name="Wang J."/>
        </authorList>
    </citation>
    <scope>NUCLEOTIDE SEQUENCE [LARGE SCALE GENOMIC DNA]</scope>
</reference>
<name>L5KPF3_PTEAL</name>
<evidence type="ECO:0000256" key="1">
    <source>
        <dbReference type="SAM" id="MobiDB-lite"/>
    </source>
</evidence>
<dbReference type="EMBL" id="KB030625">
    <property type="protein sequence ID" value="ELK13192.1"/>
    <property type="molecule type" value="Genomic_DNA"/>
</dbReference>
<organism evidence="2 3">
    <name type="scientific">Pteropus alecto</name>
    <name type="common">Black flying fox</name>
    <dbReference type="NCBI Taxonomy" id="9402"/>
    <lineage>
        <taxon>Eukaryota</taxon>
        <taxon>Metazoa</taxon>
        <taxon>Chordata</taxon>
        <taxon>Craniata</taxon>
        <taxon>Vertebrata</taxon>
        <taxon>Euteleostomi</taxon>
        <taxon>Mammalia</taxon>
        <taxon>Eutheria</taxon>
        <taxon>Laurasiatheria</taxon>
        <taxon>Chiroptera</taxon>
        <taxon>Yinpterochiroptera</taxon>
        <taxon>Pteropodoidea</taxon>
        <taxon>Pteropodidae</taxon>
        <taxon>Pteropodinae</taxon>
        <taxon>Pteropus</taxon>
    </lineage>
</organism>
<dbReference type="STRING" id="9402.L5KPF3"/>
<dbReference type="AlphaFoldDB" id="L5KPF3"/>
<evidence type="ECO:0000313" key="2">
    <source>
        <dbReference type="EMBL" id="ELK13192.1"/>
    </source>
</evidence>
<keyword evidence="3" id="KW-1185">Reference proteome</keyword>
<dbReference type="InParanoid" id="L5KPF3"/>